<organism evidence="1">
    <name type="scientific">marine sediment metagenome</name>
    <dbReference type="NCBI Taxonomy" id="412755"/>
    <lineage>
        <taxon>unclassified sequences</taxon>
        <taxon>metagenomes</taxon>
        <taxon>ecological metagenomes</taxon>
    </lineage>
</organism>
<protein>
    <submittedName>
        <fullName evidence="1">Uncharacterized protein</fullName>
    </submittedName>
</protein>
<name>X1K8W0_9ZZZZ</name>
<dbReference type="AlphaFoldDB" id="X1K8W0"/>
<evidence type="ECO:0000313" key="1">
    <source>
        <dbReference type="EMBL" id="GAH86694.1"/>
    </source>
</evidence>
<sequence>MTENGKISFEVQLSPEECLICEVALAQFMANLDLSMYSGQRIAQIINKLEYIISKSLSLAQAPPPP</sequence>
<gene>
    <name evidence="1" type="ORF">S03H2_58150</name>
</gene>
<reference evidence="1" key="1">
    <citation type="journal article" date="2014" name="Front. Microbiol.">
        <title>High frequency of phylogenetically diverse reductive dehalogenase-homologous genes in deep subseafloor sedimentary metagenomes.</title>
        <authorList>
            <person name="Kawai M."/>
            <person name="Futagami T."/>
            <person name="Toyoda A."/>
            <person name="Takaki Y."/>
            <person name="Nishi S."/>
            <person name="Hori S."/>
            <person name="Arai W."/>
            <person name="Tsubouchi T."/>
            <person name="Morono Y."/>
            <person name="Uchiyama I."/>
            <person name="Ito T."/>
            <person name="Fujiyama A."/>
            <person name="Inagaki F."/>
            <person name="Takami H."/>
        </authorList>
    </citation>
    <scope>NUCLEOTIDE SEQUENCE</scope>
    <source>
        <strain evidence="1">Expedition CK06-06</strain>
    </source>
</reference>
<accession>X1K8W0</accession>
<dbReference type="EMBL" id="BARU01037301">
    <property type="protein sequence ID" value="GAH86694.1"/>
    <property type="molecule type" value="Genomic_DNA"/>
</dbReference>
<proteinExistence type="predicted"/>
<comment type="caution">
    <text evidence="1">The sequence shown here is derived from an EMBL/GenBank/DDBJ whole genome shotgun (WGS) entry which is preliminary data.</text>
</comment>